<feature type="chain" id="PRO_5021186815" evidence="1">
    <location>
        <begin position="24"/>
        <end position="814"/>
    </location>
</feature>
<sequence length="814" mass="91665">MTKTKIGMLICMTLSLNSAGVQAQKGVEHFNISLFCNTDSLKGANLSILTNAIKKDMQGVQISALNNFATKGNGIQIGMLSNASTSTFKGIQLAGISNVSMGMKRGIQLAGAANICSSSMRGIQTAVYNYADTLNGSQIGLFNACISHPRGVQIGIINYSRDTVAHKIGLVNVNPKTRIDLLSYIGTSTKLNMALRFRNRSTYNIIGIGTHYMGLDSKFSGALFYRIGQYFQLNPKFSLSGDLGYYHVETFEEHSSEKPKRLFSLQARLNADYQLGHYSSLFASVGYGDTRYYHHAQHYRNRLLLEGGIAFRLVRNGALENQKKEEKANIIESLTLGNKQADQYLPATDSLMQVYAANDPSRQKKHPWKAALEAFAINVGVQCFDQFVMNEDFAKISLHSIKHNIQNGFVWDNDQFSTNLFAHPYHGGLYFNAARSNGMNFWQSIPYSFCGSLMWETTCEIEPPAINDLMATTIGGVCIGEVTHRISNLVYDDRQRGFSRFLREFLGAIVCPIKELNRIISGDAWRVRGKYYKYHDYEKLPVDFSISAGYRYLADNNSLFRGEGNPYINLNLVYGDAFKEETNKPFDYFTTDLTFGLSNNQPLITSVHLLGRLWGAHVIEKDDLKVLFGIFQHFNYYDSQPVKDGTSEVPYRISEAASVGPGILCSYPTIGNLTKLEQSIFIDGIILGGSLTDYYNIIDRDYNMGSGYSVKMNSFMEFGKVGSIRLGADYYRIFTWKGYEQKDWENTNPLYLNAQGDKGNASLLVTNAKMFFNLSRHLSFEMGASYYLRYTYYSYHENVKSRTFDLNIGLRYKI</sequence>
<feature type="signal peptide" evidence="1">
    <location>
        <begin position="1"/>
        <end position="23"/>
    </location>
</feature>
<dbReference type="Proteomes" id="UP000297872">
    <property type="component" value="Unassembled WGS sequence"/>
</dbReference>
<accession>A0A4Y8VU02</accession>
<dbReference type="Pfam" id="PF13084">
    <property type="entry name" value="DUF3943"/>
    <property type="match status" value="1"/>
</dbReference>
<evidence type="ECO:0000313" key="4">
    <source>
        <dbReference type="Proteomes" id="UP000297872"/>
    </source>
</evidence>
<evidence type="ECO:0000313" key="3">
    <source>
        <dbReference type="EMBL" id="TFH84079.1"/>
    </source>
</evidence>
<organism evidence="3 4">
    <name type="scientific">Segatella hominis</name>
    <dbReference type="NCBI Taxonomy" id="2518605"/>
    <lineage>
        <taxon>Bacteria</taxon>
        <taxon>Pseudomonadati</taxon>
        <taxon>Bacteroidota</taxon>
        <taxon>Bacteroidia</taxon>
        <taxon>Bacteroidales</taxon>
        <taxon>Prevotellaceae</taxon>
        <taxon>Segatella</taxon>
    </lineage>
</organism>
<dbReference type="AlphaFoldDB" id="A0A4Y8VU02"/>
<reference evidence="3 4" key="1">
    <citation type="submission" date="2019-02" db="EMBL/GenBank/DDBJ databases">
        <title>Draft Genome Sequence of the Prevotella sp. BCRC 81118, Isolated from Human Feces.</title>
        <authorList>
            <person name="Huang C.-H."/>
        </authorList>
    </citation>
    <scope>NUCLEOTIDE SEQUENCE [LARGE SCALE GENOMIC DNA]</scope>
    <source>
        <strain evidence="3 4">BCRC 81118</strain>
    </source>
</reference>
<dbReference type="RefSeq" id="WP_134842728.1">
    <property type="nucleotide sequence ID" value="NZ_SGVY01000005.1"/>
</dbReference>
<dbReference type="EMBL" id="SGVY01000005">
    <property type="protein sequence ID" value="TFH84079.1"/>
    <property type="molecule type" value="Genomic_DNA"/>
</dbReference>
<dbReference type="GeneID" id="302994274"/>
<evidence type="ECO:0000256" key="1">
    <source>
        <dbReference type="SAM" id="SignalP"/>
    </source>
</evidence>
<protein>
    <submittedName>
        <fullName evidence="3">DUF3943 domain-containing protein</fullName>
    </submittedName>
</protein>
<name>A0A4Y8VU02_9BACT</name>
<keyword evidence="1" id="KW-0732">Signal</keyword>
<evidence type="ECO:0000259" key="2">
    <source>
        <dbReference type="Pfam" id="PF13084"/>
    </source>
</evidence>
<comment type="caution">
    <text evidence="3">The sequence shown here is derived from an EMBL/GenBank/DDBJ whole genome shotgun (WGS) entry which is preliminary data.</text>
</comment>
<keyword evidence="4" id="KW-1185">Reference proteome</keyword>
<feature type="domain" description="DUF3943" evidence="2">
    <location>
        <begin position="408"/>
        <end position="513"/>
    </location>
</feature>
<dbReference type="OrthoDB" id="9808630at2"/>
<dbReference type="InterPro" id="IPR025079">
    <property type="entry name" value="DUF3943"/>
</dbReference>
<gene>
    <name evidence="3" type="ORF">EXN75_03045</name>
</gene>
<proteinExistence type="predicted"/>